<dbReference type="InterPro" id="IPR012934">
    <property type="entry name" value="Znf_AD"/>
</dbReference>
<dbReference type="Proteomes" id="UP001652700">
    <property type="component" value="Unplaced"/>
</dbReference>
<protein>
    <recommendedName>
        <fullName evidence="3">ZAD domain-containing protein</fullName>
    </recommendedName>
</protein>
<feature type="binding site" evidence="1">
    <location>
        <position position="8"/>
    </location>
    <ligand>
        <name>Zn(2+)</name>
        <dbReference type="ChEBI" id="CHEBI:29105"/>
    </ligand>
</feature>
<dbReference type="RefSeq" id="XP_050514311.1">
    <property type="nucleotide sequence ID" value="XM_050658354.1"/>
</dbReference>
<organism evidence="4 5">
    <name type="scientific">Diabrotica virgifera virgifera</name>
    <name type="common">western corn rootworm</name>
    <dbReference type="NCBI Taxonomy" id="50390"/>
    <lineage>
        <taxon>Eukaryota</taxon>
        <taxon>Metazoa</taxon>
        <taxon>Ecdysozoa</taxon>
        <taxon>Arthropoda</taxon>
        <taxon>Hexapoda</taxon>
        <taxon>Insecta</taxon>
        <taxon>Pterygota</taxon>
        <taxon>Neoptera</taxon>
        <taxon>Endopterygota</taxon>
        <taxon>Coleoptera</taxon>
        <taxon>Polyphaga</taxon>
        <taxon>Cucujiformia</taxon>
        <taxon>Chrysomeloidea</taxon>
        <taxon>Chrysomelidae</taxon>
        <taxon>Galerucinae</taxon>
        <taxon>Diabroticina</taxon>
        <taxon>Diabroticites</taxon>
        <taxon>Diabrotica</taxon>
    </lineage>
</organism>
<feature type="compositionally biased region" description="Polar residues" evidence="2">
    <location>
        <begin position="280"/>
        <end position="289"/>
    </location>
</feature>
<feature type="binding site" evidence="1">
    <location>
        <position position="54"/>
    </location>
    <ligand>
        <name>Zn(2+)</name>
        <dbReference type="ChEBI" id="CHEBI:29105"/>
    </ligand>
</feature>
<feature type="region of interest" description="Disordered" evidence="2">
    <location>
        <begin position="248"/>
        <end position="289"/>
    </location>
</feature>
<dbReference type="SMART" id="SM00868">
    <property type="entry name" value="zf-AD"/>
    <property type="match status" value="1"/>
</dbReference>
<proteinExistence type="predicted"/>
<evidence type="ECO:0000259" key="3">
    <source>
        <dbReference type="PROSITE" id="PS51915"/>
    </source>
</evidence>
<sequence>MDTGTAECRLCLSQEELVLVFNCEDVGPKKMNELILLTTGVEILEKDVISRKICTNCSKVVIKMHEFREKSIKTDKYLKEKCIEHLRATEMKIPNTNVTITTTKQLRKEKLDDSNHNISQTELSDLDGSKKDEKYSFSYNSNIPKKVKVHGSVSELFTRHPNLKLRTDVLPFDVNPFISLELDAVEKYCSDNNINFKLAAGRANSNCSSSISENQSFNPNNLENDQAQFKVTPVSTKHVDDTKFKIISNDPSKRRREDSESNETITATQHSKIKRRRLSSNDFVSDTDQSGPTLFETLELKPSQPSSKQIKTHKCNICLSVHKSAKALKVHYQEHFRCSFCKARFRIVERRISHEKKCAVGHALNSKPYVELTKVDLDLNVMNKYRLHNYNAGINTNSMHCNGVIELSDDDEPVMKSTNITNVRVVGTESSSIEKVTNEYETTHSSAKYNTFSHSPATISHNELLPQTEVSNIPNADEPSVQYSSTAIVKPDIKLPGNTLLNTNNLNGSDIVLLKELLQHAKRVKSRSLKQPTSEDITRNGTMKNMFLQLGLYKVPVNIRQGQHCVTISRAESEINREVTMWNDIKTLHLFNKKANLDINNITVKQNETVRTNSPATNNNPATNPATLQSVSVPVVLNAAVSKIHQTIENRLTPNTQRSKTHCSSQDQTKVPSSNIPPQSSTAVTFPNGARTVLSPLLTPNFLNTSKAHFLNSRNNTSPHNTNPSPPQILPYTSNNAIVNNARNNYQQEFIPSITSINSTNGISQVFRPPGDVVMTGNHRSILRPNNTSPLNRNASSPQIVPHIPNNLIGNNATHNSRQEFIPLSSPSPNSISPVFRSSDVIMTGSNHPSILRPNNTPPLNGNASLPQITSHALNNAIFNNTTNDYRPEFIDVSVAPIHSPNSISQDFRSSGGSVVIDSNHRSILRSVTNPGVTDYNLTNYNHLSAGPNQRNVQFAYLNSNQQITAPSPNNQRVILNSLVANADTTQYNNLQHNALNTISLTTNNDPNNFSTSSIPTYTPNDNTNNFSTSSIPSYTPKDHTNNFSTSSIPCQTSILPNNFTFSRPMIRVKSLHELR</sequence>
<dbReference type="EnsemblMetazoa" id="XM_050658354.1">
    <property type="protein sequence ID" value="XP_050514311.1"/>
    <property type="gene ID" value="LOC126889766"/>
</dbReference>
<keyword evidence="5" id="KW-1185">Reference proteome</keyword>
<evidence type="ECO:0000313" key="4">
    <source>
        <dbReference type="EnsemblMetazoa" id="XP_050514311.1"/>
    </source>
</evidence>
<keyword evidence="1" id="KW-0479">Metal-binding</keyword>
<evidence type="ECO:0000313" key="5">
    <source>
        <dbReference type="Proteomes" id="UP001652700"/>
    </source>
</evidence>
<feature type="domain" description="ZAD" evidence="3">
    <location>
        <begin position="6"/>
        <end position="81"/>
    </location>
</feature>
<evidence type="ECO:0000256" key="1">
    <source>
        <dbReference type="PROSITE-ProRule" id="PRU01263"/>
    </source>
</evidence>
<dbReference type="Gene3D" id="3.40.1800.20">
    <property type="match status" value="1"/>
</dbReference>
<feature type="binding site" evidence="1">
    <location>
        <position position="11"/>
    </location>
    <ligand>
        <name>Zn(2+)</name>
        <dbReference type="ChEBI" id="CHEBI:29105"/>
    </ligand>
</feature>
<feature type="region of interest" description="Disordered" evidence="2">
    <location>
        <begin position="648"/>
        <end position="684"/>
    </location>
</feature>
<dbReference type="PROSITE" id="PS51915">
    <property type="entry name" value="ZAD"/>
    <property type="match status" value="1"/>
</dbReference>
<keyword evidence="1" id="KW-0863">Zinc-finger</keyword>
<evidence type="ECO:0000256" key="2">
    <source>
        <dbReference type="SAM" id="MobiDB-lite"/>
    </source>
</evidence>
<name>A0ABM5KVU8_DIAVI</name>
<accession>A0ABM5KVU8</accession>
<feature type="binding site" evidence="1">
    <location>
        <position position="57"/>
    </location>
    <ligand>
        <name>Zn(2+)</name>
        <dbReference type="ChEBI" id="CHEBI:29105"/>
    </ligand>
</feature>
<dbReference type="GeneID" id="126889766"/>
<dbReference type="Pfam" id="PF07776">
    <property type="entry name" value="zf-AD"/>
    <property type="match status" value="1"/>
</dbReference>
<keyword evidence="1" id="KW-0862">Zinc</keyword>
<reference evidence="4" key="1">
    <citation type="submission" date="2025-05" db="UniProtKB">
        <authorList>
            <consortium name="EnsemblMetazoa"/>
        </authorList>
    </citation>
    <scope>IDENTIFICATION</scope>
</reference>
<dbReference type="SUPFAM" id="SSF57716">
    <property type="entry name" value="Glucocorticoid receptor-like (DNA-binding domain)"/>
    <property type="match status" value="1"/>
</dbReference>